<protein>
    <submittedName>
        <fullName evidence="2">Uncharacterized protein</fullName>
    </submittedName>
</protein>
<accession>A0ABP9JTP5</accession>
<dbReference type="Proteomes" id="UP001500603">
    <property type="component" value="Unassembled WGS sequence"/>
</dbReference>
<evidence type="ECO:0000313" key="2">
    <source>
        <dbReference type="EMBL" id="GAA5041985.1"/>
    </source>
</evidence>
<dbReference type="EMBL" id="BAABJM010000001">
    <property type="protein sequence ID" value="GAA5041985.1"/>
    <property type="molecule type" value="Genomic_DNA"/>
</dbReference>
<evidence type="ECO:0000256" key="1">
    <source>
        <dbReference type="SAM" id="MobiDB-lite"/>
    </source>
</evidence>
<name>A0ABP9JTP5_9NOCA</name>
<gene>
    <name evidence="2" type="ORF">GCM10023318_01640</name>
</gene>
<evidence type="ECO:0000313" key="3">
    <source>
        <dbReference type="Proteomes" id="UP001500603"/>
    </source>
</evidence>
<sequence length="119" mass="12583">MTVVGRHVFDMTDDWDGKPPGGMDHVVVVTHRPAPEGWDSQVFETGNPDPACAVTSHVSWRNVDTGAAGEADVTVPGYSEPDKNGTAGFVRENLPTGPGLVVVQVSSNPNPAEVEVQAY</sequence>
<comment type="caution">
    <text evidence="2">The sequence shown here is derived from an EMBL/GenBank/DDBJ whole genome shotgun (WGS) entry which is preliminary data.</text>
</comment>
<proteinExistence type="predicted"/>
<keyword evidence="3" id="KW-1185">Reference proteome</keyword>
<feature type="region of interest" description="Disordered" evidence="1">
    <location>
        <begin position="71"/>
        <end position="92"/>
    </location>
</feature>
<organism evidence="2 3">
    <name type="scientific">Nocardia callitridis</name>
    <dbReference type="NCBI Taxonomy" id="648753"/>
    <lineage>
        <taxon>Bacteria</taxon>
        <taxon>Bacillati</taxon>
        <taxon>Actinomycetota</taxon>
        <taxon>Actinomycetes</taxon>
        <taxon>Mycobacteriales</taxon>
        <taxon>Nocardiaceae</taxon>
        <taxon>Nocardia</taxon>
    </lineage>
</organism>
<reference evidence="3" key="1">
    <citation type="journal article" date="2019" name="Int. J. Syst. Evol. Microbiol.">
        <title>The Global Catalogue of Microorganisms (GCM) 10K type strain sequencing project: providing services to taxonomists for standard genome sequencing and annotation.</title>
        <authorList>
            <consortium name="The Broad Institute Genomics Platform"/>
            <consortium name="The Broad Institute Genome Sequencing Center for Infectious Disease"/>
            <person name="Wu L."/>
            <person name="Ma J."/>
        </authorList>
    </citation>
    <scope>NUCLEOTIDE SEQUENCE [LARGE SCALE GENOMIC DNA]</scope>
    <source>
        <strain evidence="3">JCM 18298</strain>
    </source>
</reference>